<evidence type="ECO:0008006" key="4">
    <source>
        <dbReference type="Google" id="ProtNLM"/>
    </source>
</evidence>
<reference evidence="3" key="1">
    <citation type="submission" date="2023-07" db="EMBL/GenBank/DDBJ databases">
        <title>30 novel species of actinomycetes from the DSMZ collection.</title>
        <authorList>
            <person name="Nouioui I."/>
        </authorList>
    </citation>
    <scope>NUCLEOTIDE SEQUENCE [LARGE SCALE GENOMIC DNA]</scope>
    <source>
        <strain evidence="3">DSM 41886</strain>
    </source>
</reference>
<dbReference type="Proteomes" id="UP001183615">
    <property type="component" value="Unassembled WGS sequence"/>
</dbReference>
<proteinExistence type="predicted"/>
<gene>
    <name evidence="2" type="ORF">RM779_07135</name>
</gene>
<dbReference type="RefSeq" id="WP_311616806.1">
    <property type="nucleotide sequence ID" value="NZ_JAVREV010000003.1"/>
</dbReference>
<keyword evidence="1" id="KW-0812">Transmembrane</keyword>
<protein>
    <recommendedName>
        <fullName evidence="4">Integral membrane protein</fullName>
    </recommendedName>
</protein>
<organism evidence="2 3">
    <name type="scientific">Streptomyces johnsoniae</name>
    <dbReference type="NCBI Taxonomy" id="3075532"/>
    <lineage>
        <taxon>Bacteria</taxon>
        <taxon>Bacillati</taxon>
        <taxon>Actinomycetota</taxon>
        <taxon>Actinomycetes</taxon>
        <taxon>Kitasatosporales</taxon>
        <taxon>Streptomycetaceae</taxon>
        <taxon>Streptomyces</taxon>
    </lineage>
</organism>
<sequence>MAVSTRVDAEQAWKDLQRIRVPQERVYDEVERCASGTSGTAYPAAVSMWLFLVGMSLDLPPLAVCLVLAAYVALVTVLAVAQSRRSRMQLHRSRYNRRTLATYAAGGVGTGGTALLTGSLAEPLGPVLAGLVQATASTAVFLLFIGPVSRWAAGSLRGHGERAGR</sequence>
<feature type="transmembrane region" description="Helical" evidence="1">
    <location>
        <begin position="59"/>
        <end position="80"/>
    </location>
</feature>
<comment type="caution">
    <text evidence="2">The sequence shown here is derived from an EMBL/GenBank/DDBJ whole genome shotgun (WGS) entry which is preliminary data.</text>
</comment>
<dbReference type="EMBL" id="JAVREV010000003">
    <property type="protein sequence ID" value="MDT0442370.1"/>
    <property type="molecule type" value="Genomic_DNA"/>
</dbReference>
<keyword evidence="1" id="KW-1133">Transmembrane helix</keyword>
<keyword evidence="1" id="KW-0472">Membrane</keyword>
<evidence type="ECO:0000313" key="3">
    <source>
        <dbReference type="Proteomes" id="UP001183615"/>
    </source>
</evidence>
<evidence type="ECO:0000313" key="2">
    <source>
        <dbReference type="EMBL" id="MDT0442370.1"/>
    </source>
</evidence>
<feature type="transmembrane region" description="Helical" evidence="1">
    <location>
        <begin position="127"/>
        <end position="148"/>
    </location>
</feature>
<keyword evidence="3" id="KW-1185">Reference proteome</keyword>
<feature type="transmembrane region" description="Helical" evidence="1">
    <location>
        <begin position="100"/>
        <end position="121"/>
    </location>
</feature>
<accession>A0ABU2S2Q5</accession>
<name>A0ABU2S2Q5_9ACTN</name>
<evidence type="ECO:0000256" key="1">
    <source>
        <dbReference type="SAM" id="Phobius"/>
    </source>
</evidence>